<dbReference type="Pfam" id="PF12770">
    <property type="entry name" value="CHAT"/>
    <property type="match status" value="1"/>
</dbReference>
<dbReference type="InterPro" id="IPR019734">
    <property type="entry name" value="TPR_rpt"/>
</dbReference>
<dbReference type="InterPro" id="IPR011990">
    <property type="entry name" value="TPR-like_helical_dom_sf"/>
</dbReference>
<dbReference type="RefSeq" id="WP_225564436.1">
    <property type="nucleotide sequence ID" value="NZ_JAIXCQ010000002.1"/>
</dbReference>
<name>A0ABS7ZC98_9MICO</name>
<proteinExistence type="predicted"/>
<dbReference type="EMBL" id="JAIXCQ010000002">
    <property type="protein sequence ID" value="MCA5892679.1"/>
    <property type="molecule type" value="Genomic_DNA"/>
</dbReference>
<protein>
    <submittedName>
        <fullName evidence="2">CHAT domain-containing protein</fullName>
    </submittedName>
</protein>
<dbReference type="SMART" id="SM00028">
    <property type="entry name" value="TPR"/>
    <property type="match status" value="3"/>
</dbReference>
<reference evidence="2 3" key="1">
    <citation type="submission" date="2021-09" db="EMBL/GenBank/DDBJ databases">
        <title>Isoptericola luteus sp. nov., a novel bacterium isolated from Harbin, the capital city of Heilongjiang province.</title>
        <authorList>
            <person name="Li J."/>
        </authorList>
    </citation>
    <scope>NUCLEOTIDE SEQUENCE [LARGE SCALE GENOMIC DNA]</scope>
    <source>
        <strain evidence="2 3">NEAU-Y5</strain>
    </source>
</reference>
<gene>
    <name evidence="2" type="ORF">LEP48_04825</name>
</gene>
<accession>A0ABS7ZC98</accession>
<dbReference type="Proteomes" id="UP001319870">
    <property type="component" value="Unassembled WGS sequence"/>
</dbReference>
<evidence type="ECO:0000259" key="1">
    <source>
        <dbReference type="Pfam" id="PF12770"/>
    </source>
</evidence>
<keyword evidence="3" id="KW-1185">Reference proteome</keyword>
<evidence type="ECO:0000313" key="3">
    <source>
        <dbReference type="Proteomes" id="UP001319870"/>
    </source>
</evidence>
<sequence>MAGALERARALYADAHAAEDVGRFVRALALYRQLVALLEAETPGDGQEGAALRVRAHLGIARGGYETSGDLDDALGMLDAAERSCVAADLDEERLAVWGQRGLLLLRSGDLEGAREALDRIAPGPGAEPTYDLGIVLLNRGALHLEAGEPSAAARDLRAAAEIARRIENSALEAAARHNLGYAAFLGGDLPSALREMAESEELGDRPEPVALLDRARVLAEAGLVSDAVEALEQAAALLDGGSAVVLAEVELALATCLMDLRRFDRAQEAARSAARGFARAGNTPWRTRAEAAELQAQLGADRWAVQGRPRAGLRGRAKRARELARRGERAGIAGRITVTYPALLMAAEWAALAGDLDEARALLAQVPADLGTAPLSLRLERSAMTAQVAFARGVRSAGVRAVRHGQRTLAAHRGLGSVEAVAATGVHALRLNLVDVRAALGTGDAGAVFDALERGRAAAAGAARLVPPDDPRLADLLGRARAEHQSALALGSAATADLIRRKREHLVEARRLQDRARELSWQVEGERRPVEPVTAREVRAALRRHGTDGDGLVVVSYTTVDDEILAVRIDTRGRTLHRLGLRPALLEQARRARADLSVVANVLIPQPLRDLAARSLAQSLAQLDDLLVVPLGVDGDLHVVARGQLLTLPWSALPSRLGRRTWVSERVELAAPGGAGPDARSGVVVLAGPETEGGLHEAEAVASIWPGARALVGDDATTAGAVDALARARVVHLAAHGTHVQDNAMFSSLRLADGPLFAHELDGVDLAGATVVLSACELGLSTSDVGGEALGFASVLLRHGARSVIAAVAPLRDDVAVRVMPVLHAALRDGMRPGEALARATADEAEAVPLVCFGALDL</sequence>
<comment type="caution">
    <text evidence="2">The sequence shown here is derived from an EMBL/GenBank/DDBJ whole genome shotgun (WGS) entry which is preliminary data.</text>
</comment>
<dbReference type="SUPFAM" id="SSF48452">
    <property type="entry name" value="TPR-like"/>
    <property type="match status" value="1"/>
</dbReference>
<dbReference type="InterPro" id="IPR024983">
    <property type="entry name" value="CHAT_dom"/>
</dbReference>
<organism evidence="2 3">
    <name type="scientific">Isoptericola luteus</name>
    <dbReference type="NCBI Taxonomy" id="2879484"/>
    <lineage>
        <taxon>Bacteria</taxon>
        <taxon>Bacillati</taxon>
        <taxon>Actinomycetota</taxon>
        <taxon>Actinomycetes</taxon>
        <taxon>Micrococcales</taxon>
        <taxon>Promicromonosporaceae</taxon>
        <taxon>Isoptericola</taxon>
    </lineage>
</organism>
<feature type="domain" description="CHAT" evidence="1">
    <location>
        <begin position="621"/>
        <end position="843"/>
    </location>
</feature>
<dbReference type="Gene3D" id="1.25.40.10">
    <property type="entry name" value="Tetratricopeptide repeat domain"/>
    <property type="match status" value="1"/>
</dbReference>
<evidence type="ECO:0000313" key="2">
    <source>
        <dbReference type="EMBL" id="MCA5892679.1"/>
    </source>
</evidence>